<evidence type="ECO:0000259" key="1">
    <source>
        <dbReference type="Pfam" id="PF13963"/>
    </source>
</evidence>
<comment type="caution">
    <text evidence="2">The sequence shown here is derived from an EMBL/GenBank/DDBJ whole genome shotgun (WGS) entry which is preliminary data.</text>
</comment>
<sequence length="142" mass="16530">MSVSRDWMYNRTEGGYIRLEFVAGVKEFIKFAMQHCTTSLNEAKIRCPCRKCRNDKYYDVDTVELHLVRGGFVPDYYCWTAHGEEEILSDEDDEGDDPMDEYPTSYGGSASPHIFMIVRTTTVQPHHHSILIYMPRPLRVSR</sequence>
<dbReference type="AlphaFoldDB" id="A0AAP0HH89"/>
<protein>
    <recommendedName>
        <fullName evidence="1">Transposase-associated domain-containing protein</fullName>
    </recommendedName>
</protein>
<keyword evidence="3" id="KW-1185">Reference proteome</keyword>
<evidence type="ECO:0000313" key="3">
    <source>
        <dbReference type="Proteomes" id="UP001419268"/>
    </source>
</evidence>
<accession>A0AAP0HH89</accession>
<gene>
    <name evidence="2" type="ORF">Scep_029106</name>
</gene>
<proteinExistence type="predicted"/>
<reference evidence="2 3" key="1">
    <citation type="submission" date="2024-01" db="EMBL/GenBank/DDBJ databases">
        <title>Genome assemblies of Stephania.</title>
        <authorList>
            <person name="Yang L."/>
        </authorList>
    </citation>
    <scope>NUCLEOTIDE SEQUENCE [LARGE SCALE GENOMIC DNA]</scope>
    <source>
        <strain evidence="2">JXDWG</strain>
        <tissue evidence="2">Leaf</tissue>
    </source>
</reference>
<feature type="domain" description="Transposase-associated" evidence="1">
    <location>
        <begin position="5"/>
        <end position="84"/>
    </location>
</feature>
<name>A0AAP0HH89_9MAGN</name>
<dbReference type="InterPro" id="IPR029480">
    <property type="entry name" value="Transpos_assoc"/>
</dbReference>
<evidence type="ECO:0000313" key="2">
    <source>
        <dbReference type="EMBL" id="KAK9082635.1"/>
    </source>
</evidence>
<organism evidence="2 3">
    <name type="scientific">Stephania cephalantha</name>
    <dbReference type="NCBI Taxonomy" id="152367"/>
    <lineage>
        <taxon>Eukaryota</taxon>
        <taxon>Viridiplantae</taxon>
        <taxon>Streptophyta</taxon>
        <taxon>Embryophyta</taxon>
        <taxon>Tracheophyta</taxon>
        <taxon>Spermatophyta</taxon>
        <taxon>Magnoliopsida</taxon>
        <taxon>Ranunculales</taxon>
        <taxon>Menispermaceae</taxon>
        <taxon>Menispermoideae</taxon>
        <taxon>Cissampelideae</taxon>
        <taxon>Stephania</taxon>
    </lineage>
</organism>
<dbReference type="Pfam" id="PF13963">
    <property type="entry name" value="Transpos_assoc"/>
    <property type="match status" value="1"/>
</dbReference>
<dbReference type="Proteomes" id="UP001419268">
    <property type="component" value="Unassembled WGS sequence"/>
</dbReference>
<dbReference type="EMBL" id="JBBNAG010000013">
    <property type="protein sequence ID" value="KAK9082635.1"/>
    <property type="molecule type" value="Genomic_DNA"/>
</dbReference>